<dbReference type="InterPro" id="IPR005311">
    <property type="entry name" value="PBP_dimer"/>
</dbReference>
<dbReference type="KEGG" id="pabs:JIR001_09600"/>
<dbReference type="AlphaFoldDB" id="A0A8D5UDC9"/>
<dbReference type="PROSITE" id="PS51257">
    <property type="entry name" value="PROKAR_LIPOPROTEIN"/>
    <property type="match status" value="1"/>
</dbReference>
<evidence type="ECO:0000256" key="3">
    <source>
        <dbReference type="ARBA" id="ARBA00023136"/>
    </source>
</evidence>
<reference evidence="8" key="1">
    <citation type="journal article" date="2013" name="Int. J. Syst. Evol. Microbiol.">
        <title>Polycladomyces abyssicola gen. nov., sp. nov., a thermophilic filamentous bacterium isolated from hemipelagic sediment.</title>
        <authorList>
            <person name="Tsubouchi T."/>
            <person name="Shimane Y."/>
            <person name="Mori K."/>
            <person name="Usui K."/>
            <person name="Hiraki T."/>
            <person name="Tame A."/>
            <person name="Uematsu K."/>
            <person name="Maruyama T."/>
            <person name="Hatada Y."/>
        </authorList>
    </citation>
    <scope>NUCLEOTIDE SEQUENCE</scope>
    <source>
        <strain evidence="8">JIR-001</strain>
    </source>
</reference>
<dbReference type="SUPFAM" id="SSF54427">
    <property type="entry name" value="NTF2-like"/>
    <property type="match status" value="1"/>
</dbReference>
<dbReference type="Gene3D" id="3.10.450.100">
    <property type="entry name" value="NTF2-like, domain 1"/>
    <property type="match status" value="1"/>
</dbReference>
<feature type="domain" description="Penicillin-binding protein dimerisation" evidence="6">
    <location>
        <begin position="150"/>
        <end position="309"/>
    </location>
</feature>
<feature type="signal peptide" evidence="4">
    <location>
        <begin position="1"/>
        <end position="22"/>
    </location>
</feature>
<evidence type="ECO:0000256" key="2">
    <source>
        <dbReference type="ARBA" id="ARBA00007171"/>
    </source>
</evidence>
<dbReference type="SUPFAM" id="SSF56519">
    <property type="entry name" value="Penicillin binding protein dimerisation domain"/>
    <property type="match status" value="1"/>
</dbReference>
<feature type="domain" description="NTF2-like N-terminal transpeptidase" evidence="7">
    <location>
        <begin position="28"/>
        <end position="139"/>
    </location>
</feature>
<evidence type="ECO:0000259" key="6">
    <source>
        <dbReference type="Pfam" id="PF03717"/>
    </source>
</evidence>
<dbReference type="Gene3D" id="3.90.1310.10">
    <property type="entry name" value="Penicillin-binding protein 2a (Domain 2)"/>
    <property type="match status" value="1"/>
</dbReference>
<evidence type="ECO:0000259" key="7">
    <source>
        <dbReference type="Pfam" id="PF05223"/>
    </source>
</evidence>
<dbReference type="GO" id="GO:0071555">
    <property type="term" value="P:cell wall organization"/>
    <property type="evidence" value="ECO:0007669"/>
    <property type="project" value="TreeGrafter"/>
</dbReference>
<evidence type="ECO:0000256" key="4">
    <source>
        <dbReference type="SAM" id="SignalP"/>
    </source>
</evidence>
<protein>
    <submittedName>
        <fullName evidence="8">Penicillin-binding protein 2</fullName>
    </submittedName>
</protein>
<dbReference type="EMBL" id="AP024601">
    <property type="protein sequence ID" value="BCU81177.1"/>
    <property type="molecule type" value="Genomic_DNA"/>
</dbReference>
<dbReference type="PANTHER" id="PTHR30627">
    <property type="entry name" value="PEPTIDOGLYCAN D,D-TRANSPEPTIDASE"/>
    <property type="match status" value="1"/>
</dbReference>
<sequence>MRRNMFSAIIICILLFSFLSGCETDPGPMPVMKNYLSLWEQGHYEKMYDLLSATSKKRISKQDFVKQHRQVASSIGQTKIQLNPAKPKGHVIPFRMIRSTKMFGDLTFQSAAQWVKEEENGWRIKWTPSLLLPGLGENDQIKIERTNENLRGEIHDRNGEPLAINQVKYHVTVLSKQITDTKTRQQLAQLLGLSPAQLAGKLKSKQSNRVEVGTLDLEDRGKISALKAIPGVDIRMESKRVYPQKEAAAHLIGYIRPISAEQLKKLKNQGYEQGDWIGLRGLEQVLEERLRPHQGHRLLIVDANGQAKKVLSQRPGQDGKSFRLTIDVNTQRQLYNGIRKDKGAAVAINPKTGEVLAMVSAPSYDPNMFINGFPASEWKRVNGPTMPLMSRFKYTYTPGSTMKGIVAAIGLDTGRVKPNTTFDTSAGKWQKPGWGDFYITRVDNPGGPIDLRKGLAWSDNIYFARAGLMIGTRNMNLYLKKFGFEKEIPFPYPIESSQIAANGKIDNEVQLANSSYGQAQIEVSPFHMAMMYTAFANKGNIMQPVLIMDEKQPVQPKVWKANIIKPRVAQQVSDLLTSVVNDPHGTGHSLAVSGVRIAAKTGTAELKKSKDDKNGTEYGWLCTITGKPGKQPDLVTTMFVEDVKDRGGSHYLLPMMKTFIQKRYATGGS</sequence>
<dbReference type="Proteomes" id="UP000677436">
    <property type="component" value="Chromosome"/>
</dbReference>
<dbReference type="InterPro" id="IPR001460">
    <property type="entry name" value="PCN-bd_Tpept"/>
</dbReference>
<dbReference type="GO" id="GO:0071972">
    <property type="term" value="F:peptidoglycan L,D-transpeptidase activity"/>
    <property type="evidence" value="ECO:0007669"/>
    <property type="project" value="TreeGrafter"/>
</dbReference>
<dbReference type="InterPro" id="IPR032710">
    <property type="entry name" value="NTF2-like_dom_sf"/>
</dbReference>
<dbReference type="InterPro" id="IPR050515">
    <property type="entry name" value="Beta-lactam/transpept"/>
</dbReference>
<evidence type="ECO:0000256" key="1">
    <source>
        <dbReference type="ARBA" id="ARBA00004370"/>
    </source>
</evidence>
<evidence type="ECO:0000259" key="5">
    <source>
        <dbReference type="Pfam" id="PF00905"/>
    </source>
</evidence>
<dbReference type="Pfam" id="PF03717">
    <property type="entry name" value="PBP_dimer"/>
    <property type="match status" value="1"/>
</dbReference>
<gene>
    <name evidence="8" type="ORF">JIR001_09600</name>
</gene>
<comment type="similarity">
    <text evidence="2">Belongs to the transpeptidase family.</text>
</comment>
<keyword evidence="4" id="KW-0732">Signal</keyword>
<dbReference type="InterPro" id="IPR007887">
    <property type="entry name" value="MecA_N"/>
</dbReference>
<dbReference type="SUPFAM" id="SSF56601">
    <property type="entry name" value="beta-lactamase/transpeptidase-like"/>
    <property type="match status" value="1"/>
</dbReference>
<name>A0A8D5UDC9_9BACL</name>
<feature type="chain" id="PRO_5039247859" evidence="4">
    <location>
        <begin position="23"/>
        <end position="669"/>
    </location>
</feature>
<keyword evidence="3" id="KW-0472">Membrane</keyword>
<dbReference type="GO" id="GO:0046677">
    <property type="term" value="P:response to antibiotic"/>
    <property type="evidence" value="ECO:0007669"/>
    <property type="project" value="InterPro"/>
</dbReference>
<dbReference type="PANTHER" id="PTHR30627:SF25">
    <property type="entry name" value="PENICILLIN-BINDING PROTEIN 3"/>
    <property type="match status" value="1"/>
</dbReference>
<feature type="domain" description="Penicillin-binding protein transpeptidase" evidence="5">
    <location>
        <begin position="343"/>
        <end position="658"/>
    </location>
</feature>
<dbReference type="Pfam" id="PF00905">
    <property type="entry name" value="Transpeptidase"/>
    <property type="match status" value="1"/>
</dbReference>
<evidence type="ECO:0000313" key="8">
    <source>
        <dbReference type="EMBL" id="BCU81177.1"/>
    </source>
</evidence>
<dbReference type="GO" id="GO:0005886">
    <property type="term" value="C:plasma membrane"/>
    <property type="evidence" value="ECO:0007669"/>
    <property type="project" value="TreeGrafter"/>
</dbReference>
<dbReference type="Gene3D" id="3.40.710.10">
    <property type="entry name" value="DD-peptidase/beta-lactamase superfamily"/>
    <property type="match status" value="1"/>
</dbReference>
<dbReference type="GO" id="GO:0008658">
    <property type="term" value="F:penicillin binding"/>
    <property type="evidence" value="ECO:0007669"/>
    <property type="project" value="InterPro"/>
</dbReference>
<dbReference type="InterPro" id="IPR036138">
    <property type="entry name" value="PBP_dimer_sf"/>
</dbReference>
<keyword evidence="9" id="KW-1185">Reference proteome</keyword>
<dbReference type="Pfam" id="PF05223">
    <property type="entry name" value="MecA_N"/>
    <property type="match status" value="1"/>
</dbReference>
<evidence type="ECO:0000313" key="9">
    <source>
        <dbReference type="Proteomes" id="UP000677436"/>
    </source>
</evidence>
<accession>A0A8D5UDC9</accession>
<dbReference type="RefSeq" id="WP_212774448.1">
    <property type="nucleotide sequence ID" value="NZ_AP024601.1"/>
</dbReference>
<organism evidence="8 9">
    <name type="scientific">Polycladomyces abyssicola</name>
    <dbReference type="NCBI Taxonomy" id="1125966"/>
    <lineage>
        <taxon>Bacteria</taxon>
        <taxon>Bacillati</taxon>
        <taxon>Bacillota</taxon>
        <taxon>Bacilli</taxon>
        <taxon>Bacillales</taxon>
        <taxon>Thermoactinomycetaceae</taxon>
        <taxon>Polycladomyces</taxon>
    </lineage>
</organism>
<proteinExistence type="inferred from homology"/>
<comment type="subcellular location">
    <subcellularLocation>
        <location evidence="1">Membrane</location>
    </subcellularLocation>
</comment>
<dbReference type="Gene3D" id="3.30.1390.30">
    <property type="entry name" value="Penicillin-binding protein 2a, domain 3"/>
    <property type="match status" value="1"/>
</dbReference>
<reference evidence="8" key="2">
    <citation type="journal article" date="2021" name="Microbiol. Resour. Announc.">
        <title>Complete Genome Sequence of Polycladomyces abyssicola JIR-001T, Isolated from Hemipelagic Sediment in Deep Seawater.</title>
        <authorList>
            <person name="Tsubouchi T."/>
            <person name="Kaneko Y."/>
        </authorList>
    </citation>
    <scope>NUCLEOTIDE SEQUENCE</scope>
    <source>
        <strain evidence="8">JIR-001</strain>
    </source>
</reference>
<dbReference type="InterPro" id="IPR012338">
    <property type="entry name" value="Beta-lactam/transpept-like"/>
</dbReference>